<protein>
    <recommendedName>
        <fullName evidence="5">Apea-like HEPN domain-containing protein</fullName>
    </recommendedName>
</protein>
<evidence type="ECO:0000313" key="1">
    <source>
        <dbReference type="EMBL" id="OXB08222.1"/>
    </source>
</evidence>
<evidence type="ECO:0000313" key="4">
    <source>
        <dbReference type="Proteomes" id="UP000198431"/>
    </source>
</evidence>
<proteinExistence type="predicted"/>
<accession>A0AB36P714</accession>
<organism evidence="1 4">
    <name type="scientific">Flavobacterium pectinovorum</name>
    <dbReference type="NCBI Taxonomy" id="29533"/>
    <lineage>
        <taxon>Bacteria</taxon>
        <taxon>Pseudomonadati</taxon>
        <taxon>Bacteroidota</taxon>
        <taxon>Flavobacteriia</taxon>
        <taxon>Flavobacteriales</taxon>
        <taxon>Flavobacteriaceae</taxon>
        <taxon>Flavobacterium</taxon>
    </lineage>
</organism>
<dbReference type="EMBL" id="FRBX01000007">
    <property type="protein sequence ID" value="SHN14732.1"/>
    <property type="molecule type" value="Genomic_DNA"/>
</dbReference>
<keyword evidence="3" id="KW-1185">Reference proteome</keyword>
<evidence type="ECO:0008006" key="5">
    <source>
        <dbReference type="Google" id="ProtNLM"/>
    </source>
</evidence>
<reference evidence="2 3" key="2">
    <citation type="submission" date="2016-11" db="EMBL/GenBank/DDBJ databases">
        <authorList>
            <person name="Varghese N."/>
            <person name="Submissions S."/>
        </authorList>
    </citation>
    <scope>NUCLEOTIDE SEQUENCE [LARGE SCALE GENOMIC DNA]</scope>
    <source>
        <strain evidence="2 3">DSM 6368</strain>
    </source>
</reference>
<name>A0AB36P714_9FLAO</name>
<evidence type="ECO:0000313" key="2">
    <source>
        <dbReference type="EMBL" id="SHN14732.1"/>
    </source>
</evidence>
<sequence length="457" mass="54067">MKEYFQRDIQISLQLSKHQELLREIIAGNTENIQYDTRLIYNERKPEELQLIIYYKSTDFLYQKLNFLKTSGVNILKLINPVISKNSWEHPDILDFSRSSLIEIKDTNYLDHDKKTLILILDNLELILSSGNAGDARFKITENIFLHLDHYIKYGMPGNYEEDNKFIERNDNRRTDFGPVSFILHFKHSYKSSSSVKDFLITRDAYLTLTDKSKVLKDAELLQLGEDLCLLMSFYWEKNIDFFSASLRINDIDNYKTREVFKFSNEDLDYSETYFLKDTYPTFYDFTESVNFEKYQTYKSLVEQAVSCLKRIKNLDAISTFMILYITIEKFRNFFLSNPLEETSFTIREGFDFTSITKKTNGFKEIGEVIWESDRVELDLKVNLKVDPVKKTGLVNRFESFILYLDLNPNKYEVDLTDIIRVRNIIYHGSIPDEDINVYNKEMKVLIFDILLKIISQ</sequence>
<dbReference type="RefSeq" id="WP_073397972.1">
    <property type="nucleotide sequence ID" value="NZ_FRBX01000007.1"/>
</dbReference>
<dbReference type="Proteomes" id="UP000198431">
    <property type="component" value="Unassembled WGS sequence"/>
</dbReference>
<evidence type="ECO:0000313" key="3">
    <source>
        <dbReference type="Proteomes" id="UP000184216"/>
    </source>
</evidence>
<reference evidence="1 4" key="1">
    <citation type="submission" date="2016-11" db="EMBL/GenBank/DDBJ databases">
        <title>Whole genomes of Flavobacteriaceae.</title>
        <authorList>
            <person name="Stine C."/>
            <person name="Li C."/>
            <person name="Tadesse D."/>
        </authorList>
    </citation>
    <scope>NUCLEOTIDE SEQUENCE [LARGE SCALE GENOMIC DNA]</scope>
    <source>
        <strain evidence="1 4">ATCC 19366</strain>
    </source>
</reference>
<dbReference type="Proteomes" id="UP000184216">
    <property type="component" value="Unassembled WGS sequence"/>
</dbReference>
<gene>
    <name evidence="1" type="ORF">B0A72_00245</name>
    <name evidence="2" type="ORF">SAMN05444387_4328</name>
</gene>
<dbReference type="EMBL" id="MUHB01000001">
    <property type="protein sequence ID" value="OXB08222.1"/>
    <property type="molecule type" value="Genomic_DNA"/>
</dbReference>
<comment type="caution">
    <text evidence="1">The sequence shown here is derived from an EMBL/GenBank/DDBJ whole genome shotgun (WGS) entry which is preliminary data.</text>
</comment>
<dbReference type="AlphaFoldDB" id="A0AB36P714"/>